<protein>
    <recommendedName>
        <fullName evidence="5">Phosphoenolpyruvate synthase</fullName>
    </recommendedName>
</protein>
<dbReference type="RefSeq" id="WP_044330560.1">
    <property type="nucleotide sequence ID" value="NZ_CP010836.1"/>
</dbReference>
<feature type="domain" description="PEP-utilising enzyme mobile" evidence="1">
    <location>
        <begin position="775"/>
        <end position="845"/>
    </location>
</feature>
<feature type="domain" description="Pyruvate phosphate dikinase AMP/ATP-binding" evidence="2">
    <location>
        <begin position="19"/>
        <end position="226"/>
    </location>
</feature>
<dbReference type="AlphaFoldDB" id="A0A7U4J6H8"/>
<dbReference type="InterPro" id="IPR036637">
    <property type="entry name" value="Phosphohistidine_dom_sf"/>
</dbReference>
<proteinExistence type="predicted"/>
<gene>
    <name evidence="3" type="ORF">TS85_03995</name>
</gene>
<dbReference type="Gene3D" id="3.30.1490.20">
    <property type="entry name" value="ATP-grasp fold, A domain"/>
    <property type="match status" value="1"/>
</dbReference>
<dbReference type="GO" id="GO:0005524">
    <property type="term" value="F:ATP binding"/>
    <property type="evidence" value="ECO:0007669"/>
    <property type="project" value="InterPro"/>
</dbReference>
<name>A0A7U4J6H8_9SPHN</name>
<feature type="domain" description="Pyruvate phosphate dikinase AMP/ATP-binding" evidence="2">
    <location>
        <begin position="243"/>
        <end position="292"/>
    </location>
</feature>
<dbReference type="EMBL" id="CP010836">
    <property type="protein sequence ID" value="AJP71160.1"/>
    <property type="molecule type" value="Genomic_DNA"/>
</dbReference>
<accession>A0A7U4J6H8</accession>
<dbReference type="InterPro" id="IPR002192">
    <property type="entry name" value="PPDK_AMP/ATP-bd"/>
</dbReference>
<dbReference type="GO" id="GO:0016301">
    <property type="term" value="F:kinase activity"/>
    <property type="evidence" value="ECO:0007669"/>
    <property type="project" value="InterPro"/>
</dbReference>
<keyword evidence="4" id="KW-1185">Reference proteome</keyword>
<dbReference type="InterPro" id="IPR013815">
    <property type="entry name" value="ATP_grasp_subdomain_1"/>
</dbReference>
<dbReference type="PANTHER" id="PTHR43615">
    <property type="entry name" value="PHOSPHOENOLPYRUVATE SYNTHASE-RELATED"/>
    <property type="match status" value="1"/>
</dbReference>
<evidence type="ECO:0000313" key="3">
    <source>
        <dbReference type="EMBL" id="AJP71160.1"/>
    </source>
</evidence>
<dbReference type="Pfam" id="PF01326">
    <property type="entry name" value="PPDK_N"/>
    <property type="match status" value="2"/>
</dbReference>
<dbReference type="OrthoDB" id="9765468at2"/>
<reference evidence="3 4" key="1">
    <citation type="journal article" date="2015" name="Int. J. Syst. Evol. Microbiol.">
        <title>Sphingomonas hengshuiensis sp. nov., isolated from lake wetland.</title>
        <authorList>
            <person name="Wei S."/>
            <person name="Wang T."/>
            <person name="Liu H."/>
            <person name="Zhang C."/>
            <person name="Guo J."/>
            <person name="Wang Q."/>
            <person name="Liang K."/>
            <person name="Zhang Z."/>
        </authorList>
    </citation>
    <scope>NUCLEOTIDE SEQUENCE [LARGE SCALE GENOMIC DNA]</scope>
    <source>
        <strain evidence="3 4">WHSC-8</strain>
    </source>
</reference>
<organism evidence="3 4">
    <name type="scientific">Sphingomonas hengshuiensis</name>
    <dbReference type="NCBI Taxonomy" id="1609977"/>
    <lineage>
        <taxon>Bacteria</taxon>
        <taxon>Pseudomonadati</taxon>
        <taxon>Pseudomonadota</taxon>
        <taxon>Alphaproteobacteria</taxon>
        <taxon>Sphingomonadales</taxon>
        <taxon>Sphingomonadaceae</taxon>
        <taxon>Sphingomonas</taxon>
    </lineage>
</organism>
<evidence type="ECO:0000259" key="1">
    <source>
        <dbReference type="Pfam" id="PF00391"/>
    </source>
</evidence>
<dbReference type="Gene3D" id="3.50.30.10">
    <property type="entry name" value="Phosphohistidine domain"/>
    <property type="match status" value="1"/>
</dbReference>
<dbReference type="Gene3D" id="3.30.470.20">
    <property type="entry name" value="ATP-grasp fold, B domain"/>
    <property type="match status" value="2"/>
</dbReference>
<dbReference type="InterPro" id="IPR008279">
    <property type="entry name" value="PEP-util_enz_mobile_dom"/>
</dbReference>
<dbReference type="Pfam" id="PF00391">
    <property type="entry name" value="PEP-utilizers"/>
    <property type="match status" value="1"/>
</dbReference>
<dbReference type="KEGG" id="sphi:TS85_03995"/>
<dbReference type="SUPFAM" id="SSF56059">
    <property type="entry name" value="Glutathione synthetase ATP-binding domain-like"/>
    <property type="match status" value="1"/>
</dbReference>
<dbReference type="Proteomes" id="UP000032300">
    <property type="component" value="Chromosome"/>
</dbReference>
<reference evidence="3 4" key="2">
    <citation type="submission" date="2015-02" db="EMBL/GenBank/DDBJ databases">
        <title>The complete genome of Sphingomonas hengshuiensis sp. WHSC-8 isolated from soil of Hengshui Lake.</title>
        <authorList>
            <person name="Wei S."/>
            <person name="Guo J."/>
            <person name="Su C."/>
            <person name="Wu R."/>
            <person name="Zhang Z."/>
            <person name="Liang K."/>
            <person name="Li H."/>
            <person name="Wang T."/>
            <person name="Liu H."/>
            <person name="Zhang C."/>
            <person name="Li Z."/>
            <person name="Wang Q."/>
            <person name="Meng J."/>
        </authorList>
    </citation>
    <scope>NUCLEOTIDE SEQUENCE [LARGE SCALE GENOMIC DNA]</scope>
    <source>
        <strain evidence="3 4">WHSC-8</strain>
    </source>
</reference>
<sequence>MHKPLALPLDEIGPAQTAAVGGKTRHLAELARAGFAVPAAYALPTWTFRAAVQAAGGDLAGRVADFVADRDDDGGEALRAAILAMPLPDTLVAALDCVHEALLSRGFEALAVRSSATLEDLDGSSFAGLYETVLNVRGVDDLRRAVRTCWASAFAPRVRDYCLRRGLSVADLQPACLVQGMVPAECAGVVFTVDPVRGHDTEMLIEAVPGLGDALVQGESDPIAWRYDWMADRLSREGTAGDAPLTDDQVRALGVLALAIQKLYGRPQDIEWAWYRGKFHVLQSRAIAAIHHDVVDQWTNADLKDGGVAAHVPCALIWSLYKLVLETSMSAYLDSVGLLDRSRPRPWTLLRCGFPYWNLSAVKDGLRRIPGFVEREFDADLGIAPTYPGDGVRTSVTPRTLLAGLRTLFGIRRSVRRRLKTAGATLAELDTLLARLETVDPDALDDSALAIHVEAVLARHHYACEARYFTTIYDSANMATLFRETLGKRNRRRQARGRAEHDYLVLAGGLTDVPHLAPFRDLWRISRRLRARADDAAALRRLGAEDLCRRHLAGEAYPGAEELRPFIHVHRHRSLRELDLLVPCWDEDPLPAFENLLLLLARDDDEAPERQEARSLARYREALGDVTETDLRRDLAIHRAMLALREQMRERSTRMYRLVRITALALGRRLHAAGLADAPDAVMHLAFPEVIALARAVAAREEDSVASLLAQLRCNRDYHQSFRSYPRPNEIMPHAAIAPAGVADPHGLRGIVCSPGVVEAPLRVLDSIEQAGQVRDGEILVTAYTDPAWTPLFARIAGLVTETGGVLSHGAVVAREYGIPAVLAVKGARQHLRTGMRVRLDGGTGMITPLAPAPVDVDMTEAAA</sequence>
<dbReference type="PANTHER" id="PTHR43615:SF1">
    <property type="entry name" value="PPDK_N DOMAIN-CONTAINING PROTEIN"/>
    <property type="match status" value="1"/>
</dbReference>
<evidence type="ECO:0000259" key="2">
    <source>
        <dbReference type="Pfam" id="PF01326"/>
    </source>
</evidence>
<dbReference type="InterPro" id="IPR051549">
    <property type="entry name" value="PEP_Utilizing_Enz"/>
</dbReference>
<evidence type="ECO:0000313" key="4">
    <source>
        <dbReference type="Proteomes" id="UP000032300"/>
    </source>
</evidence>
<evidence type="ECO:0008006" key="5">
    <source>
        <dbReference type="Google" id="ProtNLM"/>
    </source>
</evidence>
<dbReference type="SUPFAM" id="SSF52009">
    <property type="entry name" value="Phosphohistidine domain"/>
    <property type="match status" value="1"/>
</dbReference>